<dbReference type="Gene3D" id="1.20.1290.10">
    <property type="entry name" value="AhpD-like"/>
    <property type="match status" value="1"/>
</dbReference>
<organism evidence="1 2">
    <name type="scientific">Geodia barretti</name>
    <name type="common">Barrett's horny sponge</name>
    <dbReference type="NCBI Taxonomy" id="519541"/>
    <lineage>
        <taxon>Eukaryota</taxon>
        <taxon>Metazoa</taxon>
        <taxon>Porifera</taxon>
        <taxon>Demospongiae</taxon>
        <taxon>Heteroscleromorpha</taxon>
        <taxon>Tetractinellida</taxon>
        <taxon>Astrophorina</taxon>
        <taxon>Geodiidae</taxon>
        <taxon>Geodia</taxon>
    </lineage>
</organism>
<evidence type="ECO:0000313" key="1">
    <source>
        <dbReference type="EMBL" id="CAI8023322.1"/>
    </source>
</evidence>
<comment type="caution">
    <text evidence="1">The sequence shown here is derived from an EMBL/GenBank/DDBJ whole genome shotgun (WGS) entry which is preliminary data.</text>
</comment>
<dbReference type="PANTHER" id="PTHR34846">
    <property type="entry name" value="4-CARBOXYMUCONOLACTONE DECARBOXYLASE FAMILY PROTEIN (AFU_ORTHOLOGUE AFUA_6G11590)"/>
    <property type="match status" value="1"/>
</dbReference>
<evidence type="ECO:0008006" key="3">
    <source>
        <dbReference type="Google" id="ProtNLM"/>
    </source>
</evidence>
<name>A0AA35WR51_GEOBA</name>
<reference evidence="1" key="1">
    <citation type="submission" date="2023-03" db="EMBL/GenBank/DDBJ databases">
        <authorList>
            <person name="Steffen K."/>
            <person name="Cardenas P."/>
        </authorList>
    </citation>
    <scope>NUCLEOTIDE SEQUENCE</scope>
</reference>
<keyword evidence="2" id="KW-1185">Reference proteome</keyword>
<dbReference type="AlphaFoldDB" id="A0AA35WR51"/>
<accession>A0AA35WR51</accession>
<dbReference type="InterPro" id="IPR029032">
    <property type="entry name" value="AhpD-like"/>
</dbReference>
<dbReference type="PANTHER" id="PTHR34846:SF11">
    <property type="entry name" value="4-CARBOXYMUCONOLACTONE DECARBOXYLASE FAMILY PROTEIN (AFU_ORTHOLOGUE AFUA_6G11590)"/>
    <property type="match status" value="1"/>
</dbReference>
<proteinExistence type="predicted"/>
<dbReference type="EMBL" id="CASHTH010002004">
    <property type="protein sequence ID" value="CAI8023322.1"/>
    <property type="molecule type" value="Genomic_DNA"/>
</dbReference>
<sequence length="193" mass="20955">MLDGVQPEEDVMARVPYVSRDELDSDGQTIYDRIREDRGVDEVGLQFRALLHSPLAAGYLTSLGASLRFQSSMPDDLKELAIILVAREWDSGIEWTGHSVAAARAGVSDEAIEGIRTGKAPGCLEGTQAAIARFVQQMTREKDVSDENFKAVHDVLGDRGVVDLTMTVSYYTALALAQIALRPEMGGGRVSTL</sequence>
<protein>
    <recommendedName>
        <fullName evidence="3">Carboxymuconolactone decarboxylase</fullName>
    </recommendedName>
</protein>
<gene>
    <name evidence="1" type="ORF">GBAR_LOCUS13628</name>
</gene>
<dbReference type="SUPFAM" id="SSF69118">
    <property type="entry name" value="AhpD-like"/>
    <property type="match status" value="1"/>
</dbReference>
<evidence type="ECO:0000313" key="2">
    <source>
        <dbReference type="Proteomes" id="UP001174909"/>
    </source>
</evidence>
<dbReference type="Proteomes" id="UP001174909">
    <property type="component" value="Unassembled WGS sequence"/>
</dbReference>